<evidence type="ECO:0000256" key="1">
    <source>
        <dbReference type="SAM" id="MobiDB-lite"/>
    </source>
</evidence>
<feature type="region of interest" description="Disordered" evidence="1">
    <location>
        <begin position="269"/>
        <end position="297"/>
    </location>
</feature>
<dbReference type="AlphaFoldDB" id="A0A433VKK3"/>
<comment type="caution">
    <text evidence="2">The sequence shown here is derived from an EMBL/GenBank/DDBJ whole genome shotgun (WGS) entry which is preliminary data.</text>
</comment>
<dbReference type="OrthoDB" id="506234at2"/>
<evidence type="ECO:0000313" key="3">
    <source>
        <dbReference type="Proteomes" id="UP000271624"/>
    </source>
</evidence>
<reference evidence="2" key="2">
    <citation type="journal article" date="2019" name="Genome Biol. Evol.">
        <title>Day and night: Metabolic profiles and evolutionary relationships of six axenic non-marine cyanobacteria.</title>
        <authorList>
            <person name="Will S.E."/>
            <person name="Henke P."/>
            <person name="Boedeker C."/>
            <person name="Huang S."/>
            <person name="Brinkmann H."/>
            <person name="Rohde M."/>
            <person name="Jarek M."/>
            <person name="Friedl T."/>
            <person name="Seufert S."/>
            <person name="Schumacher M."/>
            <person name="Overmann J."/>
            <person name="Neumann-Schaal M."/>
            <person name="Petersen J."/>
        </authorList>
    </citation>
    <scope>NUCLEOTIDE SEQUENCE [LARGE SCALE GENOMIC DNA]</scope>
    <source>
        <strain evidence="2">PCC 7102</strain>
    </source>
</reference>
<gene>
    <name evidence="2" type="ORF">DSM106972_028680</name>
</gene>
<protein>
    <submittedName>
        <fullName evidence="2">Uncharacterized protein</fullName>
    </submittedName>
</protein>
<accession>A0A433VKK3</accession>
<sequence>MSDNQDKRVLSPIIKPKKDIEVIPPSTPTEKDSDKPGSELLFTAVGIISGVVEFIEDTRSATVTLSGNKYPLFYIPNNKGSVAFDALRKHIANTGNNNYRLIVYPKIIHFPGRDKPHQIGFQLVAFDSGNNEGMYGELKDLQFKLSGIWQFIPVCQTPCISVFKNFTEQRLEYIKKSDVSKRVKFMKASHIPLFWKDALVPPFRFNPKAPKEEQGRPYFVSIIAKFLPYKNAFGFESLAQMPLLEAPKFLKASKKMKAEALSLRKAEAAPYSEATKENTQEGSKFAMPIKRNKTDCN</sequence>
<keyword evidence="3" id="KW-1185">Reference proteome</keyword>
<dbReference type="EMBL" id="RSCL01000006">
    <property type="protein sequence ID" value="RUT06611.1"/>
    <property type="molecule type" value="Genomic_DNA"/>
</dbReference>
<feature type="region of interest" description="Disordered" evidence="1">
    <location>
        <begin position="17"/>
        <end position="37"/>
    </location>
</feature>
<proteinExistence type="predicted"/>
<evidence type="ECO:0000313" key="2">
    <source>
        <dbReference type="EMBL" id="RUT06611.1"/>
    </source>
</evidence>
<organism evidence="2 3">
    <name type="scientific">Dulcicalothrix desertica PCC 7102</name>
    <dbReference type="NCBI Taxonomy" id="232991"/>
    <lineage>
        <taxon>Bacteria</taxon>
        <taxon>Bacillati</taxon>
        <taxon>Cyanobacteriota</taxon>
        <taxon>Cyanophyceae</taxon>
        <taxon>Nostocales</taxon>
        <taxon>Calotrichaceae</taxon>
        <taxon>Dulcicalothrix</taxon>
    </lineage>
</organism>
<dbReference type="RefSeq" id="WP_127081402.1">
    <property type="nucleotide sequence ID" value="NZ_RSCL01000006.1"/>
</dbReference>
<name>A0A433VKK3_9CYAN</name>
<reference evidence="2" key="1">
    <citation type="submission" date="2018-12" db="EMBL/GenBank/DDBJ databases">
        <authorList>
            <person name="Will S."/>
            <person name="Neumann-Schaal M."/>
            <person name="Henke P."/>
        </authorList>
    </citation>
    <scope>NUCLEOTIDE SEQUENCE</scope>
    <source>
        <strain evidence="2">PCC 7102</strain>
    </source>
</reference>
<dbReference type="Proteomes" id="UP000271624">
    <property type="component" value="Unassembled WGS sequence"/>
</dbReference>